<name>A0ABW6V2S4_MICFU</name>
<dbReference type="InterPro" id="IPR029052">
    <property type="entry name" value="Metallo-depent_PP-like"/>
</dbReference>
<reference evidence="3 4" key="1">
    <citation type="submission" date="2024-10" db="EMBL/GenBank/DDBJ databases">
        <title>The Natural Products Discovery Center: Release of the First 8490 Sequenced Strains for Exploring Actinobacteria Biosynthetic Diversity.</title>
        <authorList>
            <person name="Kalkreuter E."/>
            <person name="Kautsar S.A."/>
            <person name="Yang D."/>
            <person name="Bader C.D."/>
            <person name="Teijaro C.N."/>
            <person name="Fluegel L."/>
            <person name="Davis C.M."/>
            <person name="Simpson J.R."/>
            <person name="Lauterbach L."/>
            <person name="Steele A.D."/>
            <person name="Gui C."/>
            <person name="Meng S."/>
            <person name="Li G."/>
            <person name="Viehrig K."/>
            <person name="Ye F."/>
            <person name="Su P."/>
            <person name="Kiefer A.F."/>
            <person name="Nichols A."/>
            <person name="Cepeda A.J."/>
            <person name="Yan W."/>
            <person name="Fan B."/>
            <person name="Jiang Y."/>
            <person name="Adhikari A."/>
            <person name="Zheng C.-J."/>
            <person name="Schuster L."/>
            <person name="Cowan T.M."/>
            <person name="Smanski M.J."/>
            <person name="Chevrette M.G."/>
            <person name="De Carvalho L.P.S."/>
            <person name="Shen B."/>
        </authorList>
    </citation>
    <scope>NUCLEOTIDE SEQUENCE [LARGE SCALE GENOMIC DNA]</scope>
    <source>
        <strain evidence="3 4">NPDC001281</strain>
    </source>
</reference>
<organism evidence="3 4">
    <name type="scientific">Microtetraspora fusca</name>
    <dbReference type="NCBI Taxonomy" id="1997"/>
    <lineage>
        <taxon>Bacteria</taxon>
        <taxon>Bacillati</taxon>
        <taxon>Actinomycetota</taxon>
        <taxon>Actinomycetes</taxon>
        <taxon>Streptosporangiales</taxon>
        <taxon>Streptosporangiaceae</taxon>
        <taxon>Microtetraspora</taxon>
    </lineage>
</organism>
<keyword evidence="4" id="KW-1185">Reference proteome</keyword>
<proteinExistence type="predicted"/>
<protein>
    <submittedName>
        <fullName evidence="3">Alkaline phosphatase D family protein</fullName>
        <ecNumber evidence="3">3.1.3.1</ecNumber>
    </submittedName>
</protein>
<dbReference type="Pfam" id="PF09423">
    <property type="entry name" value="PhoD"/>
    <property type="match status" value="1"/>
</dbReference>
<dbReference type="Gene3D" id="3.60.21.70">
    <property type="entry name" value="PhoD-like phosphatase"/>
    <property type="match status" value="1"/>
</dbReference>
<evidence type="ECO:0000259" key="2">
    <source>
        <dbReference type="Pfam" id="PF25077"/>
    </source>
</evidence>
<dbReference type="RefSeq" id="WP_387341997.1">
    <property type="nucleotide sequence ID" value="NZ_JBIAXI010000006.1"/>
</dbReference>
<dbReference type="PANTHER" id="PTHR37031:SF2">
    <property type="entry name" value="PHOD-LIKE PHOSPHATASE METALLOPHOSPHATASE DOMAIN-CONTAINING PROTEIN"/>
    <property type="match status" value="1"/>
</dbReference>
<dbReference type="SUPFAM" id="SSF56300">
    <property type="entry name" value="Metallo-dependent phosphatases"/>
    <property type="match status" value="1"/>
</dbReference>
<accession>A0ABW6V2S4</accession>
<feature type="domain" description="PhoD-like phosphatase metallophosphatase" evidence="1">
    <location>
        <begin position="135"/>
        <end position="450"/>
    </location>
</feature>
<dbReference type="EC" id="3.1.3.1" evidence="3"/>
<dbReference type="PANTHER" id="PTHR37031">
    <property type="entry name" value="METALLOPHOSPHATASE BINDING DOMAIN PROTEIN"/>
    <property type="match status" value="1"/>
</dbReference>
<dbReference type="InterPro" id="IPR018946">
    <property type="entry name" value="PhoD-like_MPP"/>
</dbReference>
<gene>
    <name evidence="3" type="ORF">ACFY05_12185</name>
</gene>
<feature type="domain" description="DUF7800" evidence="2">
    <location>
        <begin position="1"/>
        <end position="87"/>
    </location>
</feature>
<evidence type="ECO:0000313" key="3">
    <source>
        <dbReference type="EMBL" id="MFF4773609.1"/>
    </source>
</evidence>
<evidence type="ECO:0000313" key="4">
    <source>
        <dbReference type="Proteomes" id="UP001602119"/>
    </source>
</evidence>
<dbReference type="InterPro" id="IPR038607">
    <property type="entry name" value="PhoD-like_sf"/>
</dbReference>
<dbReference type="Pfam" id="PF25077">
    <property type="entry name" value="DUF7800"/>
    <property type="match status" value="1"/>
</dbReference>
<dbReference type="GO" id="GO:0004035">
    <property type="term" value="F:alkaline phosphatase activity"/>
    <property type="evidence" value="ECO:0007669"/>
    <property type="project" value="UniProtKB-EC"/>
</dbReference>
<keyword evidence="3" id="KW-0378">Hydrolase</keyword>
<sequence>MAHLVIGPMLRHVDAASATIWVETSEPCAVTVLAGEARSEERTFTVHGHHYAVVDVALPPDPPPGGVPYTVELDGAVVWPVPDLPATAIRPLTRLRRLVFGTCRTGVPHDMPYARTHGVDVLRAYGTGLMESGEPPDLLIMLGDQVYADEPSPEMKEFIAGRRGEGPEEVVDFDEYAELYRRAWSDPAVRWLMAAVPTLMMFDDHDIRDDWNTSAAWRESMAEVPWWRRRIVSGLGAYYVYQHLGNLTAEERAGDPVLAALRAGDGGAALDAFAERADADPGSARWSYRRDIGPTRVIMLDSRCGRVLTPGARRMLDDAGRAWLEESAAGDVDHLIVGSSLPVLLPPAIHHVESWNEAVCDGLWGRRAARWGERLRRFLDLEHWAAFRRSFEHLARLLTDVAAGGRGRPPATVLLLSGDVHYSYLASVRPPRGGGGSRIHQIVCSPIRNPLSRALRTANIVAAVAAAGPLGRLAALTARLPPPPIRWRLRAGPWFDNALATVDLAQDAATVTWRTHDAELGSVRLS</sequence>
<evidence type="ECO:0000259" key="1">
    <source>
        <dbReference type="Pfam" id="PF09423"/>
    </source>
</evidence>
<dbReference type="EMBL" id="JBIAXI010000006">
    <property type="protein sequence ID" value="MFF4773609.1"/>
    <property type="molecule type" value="Genomic_DNA"/>
</dbReference>
<dbReference type="CDD" id="cd07389">
    <property type="entry name" value="MPP_PhoD"/>
    <property type="match status" value="1"/>
</dbReference>
<dbReference type="Proteomes" id="UP001602119">
    <property type="component" value="Unassembled WGS sequence"/>
</dbReference>
<dbReference type="InterPro" id="IPR056702">
    <property type="entry name" value="DUF7800"/>
</dbReference>
<comment type="caution">
    <text evidence="3">The sequence shown here is derived from an EMBL/GenBank/DDBJ whole genome shotgun (WGS) entry which is preliminary data.</text>
</comment>